<protein>
    <submittedName>
        <fullName evidence="1">Uncharacterized protein</fullName>
    </submittedName>
</protein>
<proteinExistence type="predicted"/>
<reference evidence="1 2" key="1">
    <citation type="journal article" date="2017" name="Antonie Van Leeuwenhoek">
        <title>Rhizobium rhizosphaerae sp. nov., a novel species isolated from rice rhizosphere.</title>
        <authorList>
            <person name="Zhao J.J."/>
            <person name="Zhang J."/>
            <person name="Zhang R.J."/>
            <person name="Zhang C.W."/>
            <person name="Yin H.Q."/>
            <person name="Zhang X.X."/>
        </authorList>
    </citation>
    <scope>NUCLEOTIDE SEQUENCE [LARGE SCALE GENOMIC DNA]</scope>
    <source>
        <strain evidence="1 2">BSs20135</strain>
    </source>
</reference>
<dbReference type="RefSeq" id="WP_007625608.1">
    <property type="nucleotide sequence ID" value="NZ_BAEO01000067.1"/>
</dbReference>
<sequence>MEIEIISVSDADNNFQVYVDNNTSSKSVHSGSSKFNAEQITSLTTGTLLIAGQILTSQSFLQLRTESGGSVVVGSVKVVNL</sequence>
<evidence type="ECO:0000313" key="1">
    <source>
        <dbReference type="EMBL" id="GAC22042.1"/>
    </source>
</evidence>
<evidence type="ECO:0000313" key="2">
    <source>
        <dbReference type="Proteomes" id="UP000006327"/>
    </source>
</evidence>
<dbReference type="STRING" id="493475.GARC_5107"/>
<comment type="caution">
    <text evidence="1">The sequence shown here is derived from an EMBL/GenBank/DDBJ whole genome shotgun (WGS) entry which is preliminary data.</text>
</comment>
<organism evidence="1 2">
    <name type="scientific">Paraglaciecola arctica BSs20135</name>
    <dbReference type="NCBI Taxonomy" id="493475"/>
    <lineage>
        <taxon>Bacteria</taxon>
        <taxon>Pseudomonadati</taxon>
        <taxon>Pseudomonadota</taxon>
        <taxon>Gammaproteobacteria</taxon>
        <taxon>Alteromonadales</taxon>
        <taxon>Alteromonadaceae</taxon>
        <taxon>Paraglaciecola</taxon>
    </lineage>
</organism>
<accession>K6YV39</accession>
<dbReference type="OrthoDB" id="5592990at2"/>
<gene>
    <name evidence="1" type="ORF">GARC_5107</name>
</gene>
<dbReference type="Proteomes" id="UP000006327">
    <property type="component" value="Unassembled WGS sequence"/>
</dbReference>
<keyword evidence="2" id="KW-1185">Reference proteome</keyword>
<dbReference type="EMBL" id="BAEO01000067">
    <property type="protein sequence ID" value="GAC22042.1"/>
    <property type="molecule type" value="Genomic_DNA"/>
</dbReference>
<dbReference type="AlphaFoldDB" id="K6YV39"/>
<name>K6YV39_9ALTE</name>